<dbReference type="GO" id="GO:0004527">
    <property type="term" value="F:exonuclease activity"/>
    <property type="evidence" value="ECO:0007669"/>
    <property type="project" value="UniProtKB-KW"/>
</dbReference>
<dbReference type="InterPro" id="IPR012337">
    <property type="entry name" value="RNaseH-like_sf"/>
</dbReference>
<dbReference type="Gene3D" id="3.30.420.10">
    <property type="entry name" value="Ribonuclease H-like superfamily/Ribonuclease H"/>
    <property type="match status" value="1"/>
</dbReference>
<dbReference type="Pfam" id="PF00929">
    <property type="entry name" value="RNase_T"/>
    <property type="match status" value="1"/>
</dbReference>
<gene>
    <name evidence="2" type="ORF">SPF06_21525</name>
</gene>
<reference evidence="2 3" key="1">
    <citation type="submission" date="2023-12" db="EMBL/GenBank/DDBJ databases">
        <title>Sinomonas terricola sp. nov, isolated from litchi orchard soil in Guangdong, PR China.</title>
        <authorList>
            <person name="Jiaxin W."/>
            <person name="Yang Z."/>
            <person name="Honghui Z."/>
        </authorList>
    </citation>
    <scope>NUCLEOTIDE SEQUENCE [LARGE SCALE GENOMIC DNA]</scope>
    <source>
        <strain evidence="2 3">JGH33</strain>
    </source>
</reference>
<dbReference type="InterPro" id="IPR013520">
    <property type="entry name" value="Ribonucl_H"/>
</dbReference>
<evidence type="ECO:0000259" key="1">
    <source>
        <dbReference type="SMART" id="SM00479"/>
    </source>
</evidence>
<evidence type="ECO:0000313" key="2">
    <source>
        <dbReference type="EMBL" id="MEA5457306.1"/>
    </source>
</evidence>
<dbReference type="Proteomes" id="UP001304769">
    <property type="component" value="Unassembled WGS sequence"/>
</dbReference>
<keyword evidence="2" id="KW-0540">Nuclease</keyword>
<protein>
    <submittedName>
        <fullName evidence="2">3'-5' exonuclease</fullName>
    </submittedName>
</protein>
<dbReference type="EMBL" id="JAYGGQ010000026">
    <property type="protein sequence ID" value="MEA5457306.1"/>
    <property type="molecule type" value="Genomic_DNA"/>
</dbReference>
<keyword evidence="2" id="KW-0269">Exonuclease</keyword>
<sequence length="165" mass="17612">MGSGRVYVDCETTGLQDDAEMIEVAVVDDDGRVLFESLLRPVLEHETIATDIHGITLDMLASAPLLAEVADQLAAALEGSVVVAHNRDYDISQLEQAWAIHGLPAAHWAGTDCTMEAAAARFRPGQRISLHDTMAALGIDPPPGAHRATRDAQCARLVDLALHAV</sequence>
<proteinExistence type="predicted"/>
<evidence type="ECO:0000313" key="3">
    <source>
        <dbReference type="Proteomes" id="UP001304769"/>
    </source>
</evidence>
<dbReference type="CDD" id="cd06127">
    <property type="entry name" value="DEDDh"/>
    <property type="match status" value="1"/>
</dbReference>
<dbReference type="PANTHER" id="PTHR30231">
    <property type="entry name" value="DNA POLYMERASE III SUBUNIT EPSILON"/>
    <property type="match status" value="1"/>
</dbReference>
<feature type="domain" description="Exonuclease" evidence="1">
    <location>
        <begin position="4"/>
        <end position="165"/>
    </location>
</feature>
<keyword evidence="3" id="KW-1185">Reference proteome</keyword>
<dbReference type="PANTHER" id="PTHR30231:SF37">
    <property type="entry name" value="EXODEOXYRIBONUCLEASE 10"/>
    <property type="match status" value="1"/>
</dbReference>
<dbReference type="SMART" id="SM00479">
    <property type="entry name" value="EXOIII"/>
    <property type="match status" value="1"/>
</dbReference>
<dbReference type="InterPro" id="IPR036397">
    <property type="entry name" value="RNaseH_sf"/>
</dbReference>
<accession>A0ABU5TC99</accession>
<keyword evidence="2" id="KW-0378">Hydrolase</keyword>
<organism evidence="2 3">
    <name type="scientific">Sinomonas terricola</name>
    <dbReference type="NCBI Taxonomy" id="3110330"/>
    <lineage>
        <taxon>Bacteria</taxon>
        <taxon>Bacillati</taxon>
        <taxon>Actinomycetota</taxon>
        <taxon>Actinomycetes</taxon>
        <taxon>Micrococcales</taxon>
        <taxon>Micrococcaceae</taxon>
        <taxon>Sinomonas</taxon>
    </lineage>
</organism>
<comment type="caution">
    <text evidence="2">The sequence shown here is derived from an EMBL/GenBank/DDBJ whole genome shotgun (WGS) entry which is preliminary data.</text>
</comment>
<dbReference type="RefSeq" id="WP_323281218.1">
    <property type="nucleotide sequence ID" value="NZ_JAYGGQ010000026.1"/>
</dbReference>
<name>A0ABU5TC99_9MICC</name>
<dbReference type="SUPFAM" id="SSF53098">
    <property type="entry name" value="Ribonuclease H-like"/>
    <property type="match status" value="1"/>
</dbReference>